<dbReference type="PANTHER" id="PTHR22100:SF13">
    <property type="entry name" value="WINGS APART-LIKE PROTEIN HOMOLOG"/>
    <property type="match status" value="1"/>
</dbReference>
<evidence type="ECO:0000256" key="2">
    <source>
        <dbReference type="SAM" id="MobiDB-lite"/>
    </source>
</evidence>
<dbReference type="InterPro" id="IPR011989">
    <property type="entry name" value="ARM-like"/>
</dbReference>
<feature type="region of interest" description="Disordered" evidence="2">
    <location>
        <begin position="294"/>
        <end position="339"/>
    </location>
</feature>
<reference evidence="4 5" key="1">
    <citation type="journal article" date="2012" name="Appl. Environ. Microbiol.">
        <title>Short-read sequencing for genomic analysis of the brown rot fungus Fibroporia radiculosa.</title>
        <authorList>
            <person name="Tang J.D."/>
            <person name="Perkins A.D."/>
            <person name="Sonstegard T.S."/>
            <person name="Schroeder S.G."/>
            <person name="Burgess S.C."/>
            <person name="Diehl S.V."/>
        </authorList>
    </citation>
    <scope>NUCLEOTIDE SEQUENCE [LARGE SCALE GENOMIC DNA]</scope>
    <source>
        <strain evidence="4 5">TFFH 294</strain>
    </source>
</reference>
<accession>J4IC63</accession>
<feature type="region of interest" description="Disordered" evidence="2">
    <location>
        <begin position="153"/>
        <end position="223"/>
    </location>
</feature>
<feature type="compositionally biased region" description="Low complexity" evidence="2">
    <location>
        <begin position="156"/>
        <end position="171"/>
    </location>
</feature>
<evidence type="ECO:0000256" key="1">
    <source>
        <dbReference type="ARBA" id="ARBA00006854"/>
    </source>
</evidence>
<organism evidence="4 5">
    <name type="scientific">Fibroporia radiculosa</name>
    <dbReference type="NCBI Taxonomy" id="599839"/>
    <lineage>
        <taxon>Eukaryota</taxon>
        <taxon>Fungi</taxon>
        <taxon>Dikarya</taxon>
        <taxon>Basidiomycota</taxon>
        <taxon>Agaricomycotina</taxon>
        <taxon>Agaricomycetes</taxon>
        <taxon>Polyporales</taxon>
        <taxon>Fibroporiaceae</taxon>
        <taxon>Fibroporia</taxon>
    </lineage>
</organism>
<sequence length="899" mass="98388">MRTYRRKGASLRGQANADDTENLSDTESTDVPLSRPLKRRKLRVDVVSPSIAHNDGVTGDDHVSRASSNGTLLSRQKTNVQLGSLSEIPSVPRRLASSDTLLVSSETRFSPSPQKFAKDLSDLFSFGTEKPAAVRPSTKHKPSNIAKRMLRRTGTESLSISSESSQSSLAEGSRRVPAPPKLSKALSEPMLDTTLTSSGSGSRPMTPLKVGSLDDVSSPPMTASARASLSCTNIRTYAGQSRSFLVALPTTQIDSLSRTNSQSQSLLEDEEIVSSQADDFEIQESYTDLRMRWGVDNSEDDPRPVSPMHDSPEDRGKRKGKGKQVDVRPSPLPPGMMNDLKSITELRSKGESRRFLDEVGYLFEGLDAKAALGVRRSSALEIVTKLCDLEFSRKAKAADFLGRAWEVFREAGAGNGDKVLNSVLVFFAALVSRDSRDLADLAAKTDFASTLYDLLAPLEHANDPLWLISCSLSDAQLKKAGIPRLEKTLLSNLHKLVREKSGLVDSGDIISNRLLISMALTALPSHMQSSAHLPPVLKGLTLEIRSVSSRISAYITGLSLIPLLSSTTYLDTPSLLHVDNCLQLLDTFLLGRWANQPDAGKMCMDRLSAQREKGLAKALINLCVACDAISRDPDYLDQMSIASRCMESTLRVLINLTHDDLSWCQAVLQEPSAVPTIMRLIVLSHWQRIDALGDRKHRGGSYNANIEGEQIDRAAPALDRLCLALGLLTNLVQVSHEARETTNTTLLDFRCKGKRACTRACRCTSRVSAVECLALVYADRGESESELDPVVRGHMAVLFGLIMQNCPENQKALLGALPGRSAQQKLDSLIEHAREFTLVYAEFTKRISSGLEGQIRDEQQDDFVHTDIDGGGESVLRDRHGESVAKDVVSFLELLRTQV</sequence>
<dbReference type="InterPro" id="IPR022771">
    <property type="entry name" value="WAPL_C"/>
</dbReference>
<dbReference type="EMBL" id="HE797210">
    <property type="protein sequence ID" value="CCM05861.1"/>
    <property type="molecule type" value="Genomic_DNA"/>
</dbReference>
<dbReference type="InterPro" id="IPR039874">
    <property type="entry name" value="WAPL"/>
</dbReference>
<feature type="compositionally biased region" description="Acidic residues" evidence="2">
    <location>
        <begin position="18"/>
        <end position="28"/>
    </location>
</feature>
<dbReference type="InParanoid" id="J4IC63"/>
<keyword evidence="5" id="KW-1185">Reference proteome</keyword>
<dbReference type="OrthoDB" id="78088at2759"/>
<dbReference type="AlphaFoldDB" id="J4IC63"/>
<evidence type="ECO:0000259" key="3">
    <source>
        <dbReference type="Pfam" id="PF07814"/>
    </source>
</evidence>
<feature type="region of interest" description="Disordered" evidence="2">
    <location>
        <begin position="1"/>
        <end position="38"/>
    </location>
</feature>
<feature type="compositionally biased region" description="Polar residues" evidence="2">
    <location>
        <begin position="65"/>
        <end position="75"/>
    </location>
</feature>
<feature type="region of interest" description="Disordered" evidence="2">
    <location>
        <begin position="53"/>
        <end position="75"/>
    </location>
</feature>
<gene>
    <name evidence="4" type="ORF">FIBRA_08097</name>
</gene>
<evidence type="ECO:0000313" key="4">
    <source>
        <dbReference type="EMBL" id="CCM05861.1"/>
    </source>
</evidence>
<comment type="similarity">
    <text evidence="1">Belongs to the WAPL family.</text>
</comment>
<dbReference type="STRING" id="599839.J4IC63"/>
<feature type="domain" description="Wings apart-like protein C-terminal" evidence="3">
    <location>
        <begin position="341"/>
        <end position="679"/>
    </location>
</feature>
<dbReference type="Proteomes" id="UP000006352">
    <property type="component" value="Unassembled WGS sequence"/>
</dbReference>
<dbReference type="Gene3D" id="1.25.10.10">
    <property type="entry name" value="Leucine-rich Repeat Variant"/>
    <property type="match status" value="1"/>
</dbReference>
<proteinExistence type="inferred from homology"/>
<dbReference type="RefSeq" id="XP_012185144.1">
    <property type="nucleotide sequence ID" value="XM_012329754.1"/>
</dbReference>
<dbReference type="HOGENOM" id="CLU_012436_0_0_1"/>
<dbReference type="GeneID" id="24100772"/>
<dbReference type="PANTHER" id="PTHR22100">
    <property type="entry name" value="WINGS APART-LIKE PROTEIN HOMOLOG"/>
    <property type="match status" value="1"/>
</dbReference>
<name>J4IC63_9APHY</name>
<evidence type="ECO:0000313" key="5">
    <source>
        <dbReference type="Proteomes" id="UP000006352"/>
    </source>
</evidence>
<protein>
    <recommendedName>
        <fullName evidence="3">Wings apart-like protein C-terminal domain-containing protein</fullName>
    </recommendedName>
</protein>
<dbReference type="Pfam" id="PF07814">
    <property type="entry name" value="WAPL"/>
    <property type="match status" value="1"/>
</dbReference>